<sequence length="145" mass="17172">MKNLKNFKRIEGVYKRADIRKNVQWAVDILAKEMNKSEDMEDMIAYLKDGIRDMKHSRPDVNFSDTNFGPFGVFLTEEDEKIFKDNMRDILERITELNKELKYDVVQHYMQVRGYKDMYTAFPKVAIEIIIKDTACKLLEEYGGE</sequence>
<evidence type="ECO:0000313" key="2">
    <source>
        <dbReference type="Proteomes" id="UP000258501"/>
    </source>
</evidence>
<keyword evidence="2" id="KW-1185">Reference proteome</keyword>
<dbReference type="EMBL" id="KC699836">
    <property type="protein sequence ID" value="AGK86944.1"/>
    <property type="molecule type" value="Genomic_DNA"/>
</dbReference>
<protein>
    <submittedName>
        <fullName evidence="1">Uncharacterized protein</fullName>
    </submittedName>
</protein>
<evidence type="ECO:0000313" key="1">
    <source>
        <dbReference type="EMBL" id="AGK86944.1"/>
    </source>
</evidence>
<proteinExistence type="predicted"/>
<accession>R4JKA1</accession>
<name>R4JKA1_9CAUD</name>
<reference evidence="1 2" key="1">
    <citation type="submission" date="2013-02" db="EMBL/GenBank/DDBJ databases">
        <authorList>
            <person name="Lukaszewicz M."/>
            <person name="Biegalska A."/>
            <person name="Krasowska A."/>
        </authorList>
    </citation>
    <scope>NUCLEOTIDE SEQUENCE [LARGE SCALE GENOMIC DNA]</scope>
</reference>
<gene>
    <name evidence="1" type="ORF">SIOphi_00680</name>
</gene>
<organism evidence="1 2">
    <name type="scientific">Bacillus phage SIOphi</name>
    <dbReference type="NCBI Taxonomy" id="1285382"/>
    <lineage>
        <taxon>Viruses</taxon>
        <taxon>Duplodnaviria</taxon>
        <taxon>Heunggongvirae</taxon>
        <taxon>Uroviricota</taxon>
        <taxon>Caudoviricetes</taxon>
        <taxon>Herelleviridae</taxon>
        <taxon>Bastillevirinae</taxon>
        <taxon>Siophivirus</taxon>
        <taxon>Siophivirus SIOphi</taxon>
    </lineage>
</organism>
<dbReference type="Proteomes" id="UP000258501">
    <property type="component" value="Segment"/>
</dbReference>